<evidence type="ECO:0000313" key="2">
    <source>
        <dbReference type="EMBL" id="GLZ81827.1"/>
    </source>
</evidence>
<dbReference type="NCBIfam" id="TIGR03930">
    <property type="entry name" value="WXG100_ESAT6"/>
    <property type="match status" value="1"/>
</dbReference>
<dbReference type="Gene3D" id="1.10.287.1060">
    <property type="entry name" value="ESAT-6-like"/>
    <property type="match status" value="1"/>
</dbReference>
<dbReference type="RefSeq" id="WP_285667390.1">
    <property type="nucleotide sequence ID" value="NZ_BSTX01000007.1"/>
</dbReference>
<proteinExistence type="inferred from homology"/>
<comment type="similarity">
    <text evidence="1">Belongs to the WXG100 family.</text>
</comment>
<accession>A0A9W6SU14</accession>
<evidence type="ECO:0000256" key="1">
    <source>
        <dbReference type="RuleBase" id="RU362001"/>
    </source>
</evidence>
<dbReference type="EMBL" id="BSTX01000007">
    <property type="protein sequence ID" value="GLZ81827.1"/>
    <property type="molecule type" value="Genomic_DNA"/>
</dbReference>
<dbReference type="Pfam" id="PF06013">
    <property type="entry name" value="WXG100"/>
    <property type="match status" value="1"/>
</dbReference>
<reference evidence="2" key="1">
    <citation type="submission" date="2023-03" db="EMBL/GenBank/DDBJ databases">
        <title>Actinorhabdospora filicis NBRC 111898.</title>
        <authorList>
            <person name="Ichikawa N."/>
            <person name="Sato H."/>
            <person name="Tonouchi N."/>
        </authorList>
    </citation>
    <scope>NUCLEOTIDE SEQUENCE</scope>
    <source>
        <strain evidence="2">NBRC 111898</strain>
    </source>
</reference>
<evidence type="ECO:0000313" key="3">
    <source>
        <dbReference type="Proteomes" id="UP001165079"/>
    </source>
</evidence>
<gene>
    <name evidence="2" type="ORF">Afil01_66340</name>
</gene>
<sequence>MGDSLVYNHGSMHAGAESIKAALKRLHEQLEQVERNVAPFKATWSGTARESYDIRKKKWDGAAAEIAKSLGLLGPALAKSSDSMKATDQRASRHFE</sequence>
<dbReference type="AlphaFoldDB" id="A0A9W6SU14"/>
<keyword evidence="3" id="KW-1185">Reference proteome</keyword>
<protein>
    <recommendedName>
        <fullName evidence="1">ESAT-6-like protein</fullName>
    </recommendedName>
</protein>
<dbReference type="Proteomes" id="UP001165079">
    <property type="component" value="Unassembled WGS sequence"/>
</dbReference>
<organism evidence="2 3">
    <name type="scientific">Actinorhabdospora filicis</name>
    <dbReference type="NCBI Taxonomy" id="1785913"/>
    <lineage>
        <taxon>Bacteria</taxon>
        <taxon>Bacillati</taxon>
        <taxon>Actinomycetota</taxon>
        <taxon>Actinomycetes</taxon>
        <taxon>Micromonosporales</taxon>
        <taxon>Micromonosporaceae</taxon>
        <taxon>Actinorhabdospora</taxon>
    </lineage>
</organism>
<dbReference type="SUPFAM" id="SSF140453">
    <property type="entry name" value="EsxAB dimer-like"/>
    <property type="match status" value="1"/>
</dbReference>
<dbReference type="InterPro" id="IPR010310">
    <property type="entry name" value="T7SS_ESAT-6-like"/>
</dbReference>
<name>A0A9W6SU14_9ACTN</name>
<comment type="caution">
    <text evidence="2">The sequence shown here is derived from an EMBL/GenBank/DDBJ whole genome shotgun (WGS) entry which is preliminary data.</text>
</comment>
<dbReference type="InterPro" id="IPR036689">
    <property type="entry name" value="ESAT-6-like_sf"/>
</dbReference>